<organism evidence="2 3">
    <name type="scientific">Paramecium primaurelia</name>
    <dbReference type="NCBI Taxonomy" id="5886"/>
    <lineage>
        <taxon>Eukaryota</taxon>
        <taxon>Sar</taxon>
        <taxon>Alveolata</taxon>
        <taxon>Ciliophora</taxon>
        <taxon>Intramacronucleata</taxon>
        <taxon>Oligohymenophorea</taxon>
        <taxon>Peniculida</taxon>
        <taxon>Parameciidae</taxon>
        <taxon>Paramecium</taxon>
    </lineage>
</organism>
<reference evidence="2" key="1">
    <citation type="submission" date="2021-01" db="EMBL/GenBank/DDBJ databases">
        <authorList>
            <consortium name="Genoscope - CEA"/>
            <person name="William W."/>
        </authorList>
    </citation>
    <scope>NUCLEOTIDE SEQUENCE</scope>
</reference>
<sequence>MLGISLLIQLTEYKKTIFKESKLPDFPKIKKLGLRNCKTSYIVEIQYQCIYNLQPKSLKTPSVKSHSALQPVSGTFQKVQVRAQIGFGDIKRAKQYVAVGILISVLICALCGYFNMDLLIIYSRKRKGLISRQNKRSIETIPWVFLIVDGFQGTLSGALKEMLSRFSLVLKHICIFILLCSY</sequence>
<protein>
    <submittedName>
        <fullName evidence="2">Uncharacterized protein</fullName>
    </submittedName>
</protein>
<keyword evidence="1" id="KW-0812">Transmembrane</keyword>
<accession>A0A8S1QQY7</accession>
<dbReference type="Proteomes" id="UP000688137">
    <property type="component" value="Unassembled WGS sequence"/>
</dbReference>
<keyword evidence="1" id="KW-0472">Membrane</keyword>
<name>A0A8S1QQY7_PARPR</name>
<evidence type="ECO:0000256" key="1">
    <source>
        <dbReference type="SAM" id="Phobius"/>
    </source>
</evidence>
<keyword evidence="3" id="KW-1185">Reference proteome</keyword>
<evidence type="ECO:0000313" key="3">
    <source>
        <dbReference type="Proteomes" id="UP000688137"/>
    </source>
</evidence>
<feature type="transmembrane region" description="Helical" evidence="1">
    <location>
        <begin position="96"/>
        <end position="120"/>
    </location>
</feature>
<comment type="caution">
    <text evidence="2">The sequence shown here is derived from an EMBL/GenBank/DDBJ whole genome shotgun (WGS) entry which is preliminary data.</text>
</comment>
<dbReference type="EMBL" id="CAJJDM010000236">
    <property type="protein sequence ID" value="CAD8118169.1"/>
    <property type="molecule type" value="Genomic_DNA"/>
</dbReference>
<gene>
    <name evidence="2" type="ORF">PPRIM_AZ9-3.1.T2270009</name>
</gene>
<proteinExistence type="predicted"/>
<evidence type="ECO:0000313" key="2">
    <source>
        <dbReference type="EMBL" id="CAD8118169.1"/>
    </source>
</evidence>
<keyword evidence="1" id="KW-1133">Transmembrane helix</keyword>
<dbReference type="AlphaFoldDB" id="A0A8S1QQY7"/>